<reference evidence="1" key="2">
    <citation type="submission" date="2021-04" db="EMBL/GenBank/DDBJ databases">
        <authorList>
            <person name="Gilroy R."/>
        </authorList>
    </citation>
    <scope>NUCLEOTIDE SEQUENCE</scope>
    <source>
        <strain evidence="1">USAMLcec2-132</strain>
    </source>
</reference>
<comment type="caution">
    <text evidence="1">The sequence shown here is derived from an EMBL/GenBank/DDBJ whole genome shotgun (WGS) entry which is preliminary data.</text>
</comment>
<name>A0A9D2SQF6_9FIRM</name>
<protein>
    <submittedName>
        <fullName evidence="1">Uncharacterized protein</fullName>
    </submittedName>
</protein>
<dbReference type="AlphaFoldDB" id="A0A9D2SQF6"/>
<organism evidence="1 2">
    <name type="scientific">Candidatus Eisenbergiella merdavium</name>
    <dbReference type="NCBI Taxonomy" id="2838551"/>
    <lineage>
        <taxon>Bacteria</taxon>
        <taxon>Bacillati</taxon>
        <taxon>Bacillota</taxon>
        <taxon>Clostridia</taxon>
        <taxon>Lachnospirales</taxon>
        <taxon>Lachnospiraceae</taxon>
        <taxon>Eisenbergiella</taxon>
    </lineage>
</organism>
<sequence>MSKEKNGSYKGLTEARRRANKKYNDRFVEIKVRVTPEKRAIIKDHAEKMGESATAFINRAIDEAMKRDRESNPETQKIR</sequence>
<dbReference type="Gene3D" id="1.10.1220.10">
    <property type="entry name" value="Met repressor-like"/>
    <property type="match status" value="1"/>
</dbReference>
<dbReference type="InterPro" id="IPR013321">
    <property type="entry name" value="Arc_rbn_hlx_hlx"/>
</dbReference>
<dbReference type="GO" id="GO:0006355">
    <property type="term" value="P:regulation of DNA-templated transcription"/>
    <property type="evidence" value="ECO:0007669"/>
    <property type="project" value="InterPro"/>
</dbReference>
<evidence type="ECO:0000313" key="2">
    <source>
        <dbReference type="Proteomes" id="UP000823891"/>
    </source>
</evidence>
<dbReference type="EMBL" id="DWWS01000027">
    <property type="protein sequence ID" value="HJC23595.1"/>
    <property type="molecule type" value="Genomic_DNA"/>
</dbReference>
<dbReference type="Proteomes" id="UP000823891">
    <property type="component" value="Unassembled WGS sequence"/>
</dbReference>
<proteinExistence type="predicted"/>
<gene>
    <name evidence="1" type="ORF">H9761_07825</name>
</gene>
<accession>A0A9D2SQF6</accession>
<evidence type="ECO:0000313" key="1">
    <source>
        <dbReference type="EMBL" id="HJC23595.1"/>
    </source>
</evidence>
<reference evidence="1" key="1">
    <citation type="journal article" date="2021" name="PeerJ">
        <title>Extensive microbial diversity within the chicken gut microbiome revealed by metagenomics and culture.</title>
        <authorList>
            <person name="Gilroy R."/>
            <person name="Ravi A."/>
            <person name="Getino M."/>
            <person name="Pursley I."/>
            <person name="Horton D.L."/>
            <person name="Alikhan N.F."/>
            <person name="Baker D."/>
            <person name="Gharbi K."/>
            <person name="Hall N."/>
            <person name="Watson M."/>
            <person name="Adriaenssens E.M."/>
            <person name="Foster-Nyarko E."/>
            <person name="Jarju S."/>
            <person name="Secka A."/>
            <person name="Antonio M."/>
            <person name="Oren A."/>
            <person name="Chaudhuri R.R."/>
            <person name="La Ragione R."/>
            <person name="Hildebrand F."/>
            <person name="Pallen M.J."/>
        </authorList>
    </citation>
    <scope>NUCLEOTIDE SEQUENCE</scope>
    <source>
        <strain evidence="1">USAMLcec2-132</strain>
    </source>
</reference>